<comment type="caution">
    <text evidence="7">The sequence shown here is derived from an EMBL/GenBank/DDBJ whole genome shotgun (WGS) entry which is preliminary data.</text>
</comment>
<dbReference type="InterPro" id="IPR018376">
    <property type="entry name" value="Enoyl-CoA_hyd/isom_CS"/>
</dbReference>
<comment type="similarity">
    <text evidence="2 6">Belongs to the enoyl-CoA hydratase/isomerase family.</text>
</comment>
<evidence type="ECO:0000256" key="3">
    <source>
        <dbReference type="ARBA" id="ARBA00022832"/>
    </source>
</evidence>
<evidence type="ECO:0000313" key="8">
    <source>
        <dbReference type="Proteomes" id="UP000320095"/>
    </source>
</evidence>
<dbReference type="GO" id="GO:0004300">
    <property type="term" value="F:enoyl-CoA hydratase activity"/>
    <property type="evidence" value="ECO:0007669"/>
    <property type="project" value="UniProtKB-EC"/>
</dbReference>
<accession>A0A502EHR0</accession>
<evidence type="ECO:0000313" key="7">
    <source>
        <dbReference type="EMBL" id="TPG36572.1"/>
    </source>
</evidence>
<reference evidence="7 8" key="1">
    <citation type="journal article" date="2019" name="Environ. Microbiol.">
        <title>Species interactions and distinct microbial communities in high Arctic permafrost affected cryosols are associated with the CH4 and CO2 gas fluxes.</title>
        <authorList>
            <person name="Altshuler I."/>
            <person name="Hamel J."/>
            <person name="Turney S."/>
            <person name="Magnuson E."/>
            <person name="Levesque R."/>
            <person name="Greer C."/>
            <person name="Whyte L.G."/>
        </authorList>
    </citation>
    <scope>NUCLEOTIDE SEQUENCE [LARGE SCALE GENOMIC DNA]</scope>
    <source>
        <strain evidence="7 8">S5.20</strain>
    </source>
</reference>
<dbReference type="GO" id="GO:0006631">
    <property type="term" value="P:fatty acid metabolic process"/>
    <property type="evidence" value="ECO:0007669"/>
    <property type="project" value="UniProtKB-KW"/>
</dbReference>
<comment type="function">
    <text evidence="1">Could possibly oxidize fatty acids using specific components.</text>
</comment>
<evidence type="ECO:0000256" key="1">
    <source>
        <dbReference type="ARBA" id="ARBA00002994"/>
    </source>
</evidence>
<dbReference type="AlphaFoldDB" id="A0A502EHR0"/>
<keyword evidence="3" id="KW-0443">Lipid metabolism</keyword>
<comment type="catalytic activity">
    <reaction evidence="5">
        <text>a 4-saturated-(3S)-3-hydroxyacyl-CoA = a (3E)-enoyl-CoA + H2O</text>
        <dbReference type="Rhea" id="RHEA:20724"/>
        <dbReference type="ChEBI" id="CHEBI:15377"/>
        <dbReference type="ChEBI" id="CHEBI:58521"/>
        <dbReference type="ChEBI" id="CHEBI:137480"/>
        <dbReference type="EC" id="4.2.1.17"/>
    </reaction>
</comment>
<evidence type="ECO:0000256" key="4">
    <source>
        <dbReference type="ARBA" id="ARBA00023709"/>
    </source>
</evidence>
<dbReference type="Pfam" id="PF00378">
    <property type="entry name" value="ECH_1"/>
    <property type="match status" value="1"/>
</dbReference>
<dbReference type="Gene3D" id="3.90.226.10">
    <property type="entry name" value="2-enoyl-CoA Hydratase, Chain A, domain 1"/>
    <property type="match status" value="1"/>
</dbReference>
<dbReference type="Gene3D" id="1.10.12.10">
    <property type="entry name" value="Lyase 2-enoyl-coa Hydratase, Chain A, domain 2"/>
    <property type="match status" value="1"/>
</dbReference>
<evidence type="ECO:0000256" key="6">
    <source>
        <dbReference type="RuleBase" id="RU003707"/>
    </source>
</evidence>
<name>A0A502EHR0_9MYCO</name>
<comment type="catalytic activity">
    <reaction evidence="4">
        <text>a (3S)-3-hydroxyacyl-CoA = a (2E)-enoyl-CoA + H2O</text>
        <dbReference type="Rhea" id="RHEA:16105"/>
        <dbReference type="ChEBI" id="CHEBI:15377"/>
        <dbReference type="ChEBI" id="CHEBI:57318"/>
        <dbReference type="ChEBI" id="CHEBI:58856"/>
        <dbReference type="EC" id="4.2.1.17"/>
    </reaction>
</comment>
<dbReference type="Proteomes" id="UP000320095">
    <property type="component" value="Unassembled WGS sequence"/>
</dbReference>
<proteinExistence type="inferred from homology"/>
<dbReference type="PROSITE" id="PS00166">
    <property type="entry name" value="ENOYL_COA_HYDRATASE"/>
    <property type="match status" value="1"/>
</dbReference>
<dbReference type="EMBL" id="RCZG01000001">
    <property type="protein sequence ID" value="TPG36572.1"/>
    <property type="molecule type" value="Genomic_DNA"/>
</dbReference>
<dbReference type="InterPro" id="IPR014748">
    <property type="entry name" value="Enoyl-CoA_hydra_C"/>
</dbReference>
<keyword evidence="8" id="KW-1185">Reference proteome</keyword>
<evidence type="ECO:0000256" key="2">
    <source>
        <dbReference type="ARBA" id="ARBA00005254"/>
    </source>
</evidence>
<dbReference type="InterPro" id="IPR029045">
    <property type="entry name" value="ClpP/crotonase-like_dom_sf"/>
</dbReference>
<dbReference type="CDD" id="cd06558">
    <property type="entry name" value="crotonase-like"/>
    <property type="match status" value="1"/>
</dbReference>
<sequence length="265" mass="28893">MRVDELLWSVQDGVGTITLNRPDSRNAFTFPMIHEWERLLRDARTNDDVRVIVLTGAGDRAFCSGVDLSAISNADPNLTPLERKSQLHEEIHRIAFALEDLDKPVIAAINGVAVGAGLDMALMCDMRIMSTSARVFEGYVKVGLTPGDGGSYYLPRIVGTAKALELLLTGDSVDAEEAMRIGLVNRIAAPELLAEETARFARSIADHAPVTVRMIKRATYQSANTDLRTALDLVSSHFAVVAATEDAAEALQAMKDKRAPQYRGR</sequence>
<dbReference type="SUPFAM" id="SSF52096">
    <property type="entry name" value="ClpP/crotonase"/>
    <property type="match status" value="1"/>
</dbReference>
<protein>
    <submittedName>
        <fullName evidence="7">Enoyl-CoA hydratase</fullName>
    </submittedName>
</protein>
<gene>
    <name evidence="7" type="ORF">EAH80_00995</name>
</gene>
<keyword evidence="3" id="KW-0276">Fatty acid metabolism</keyword>
<dbReference type="OrthoDB" id="8452484at2"/>
<dbReference type="PANTHER" id="PTHR43802:SF1">
    <property type="entry name" value="IP11341P-RELATED"/>
    <property type="match status" value="1"/>
</dbReference>
<dbReference type="InterPro" id="IPR001753">
    <property type="entry name" value="Enoyl-CoA_hydra/iso"/>
</dbReference>
<organism evidence="7 8">
    <name type="scientific">Mycolicibacterium hodleri</name>
    <dbReference type="NCBI Taxonomy" id="49897"/>
    <lineage>
        <taxon>Bacteria</taxon>
        <taxon>Bacillati</taxon>
        <taxon>Actinomycetota</taxon>
        <taxon>Actinomycetes</taxon>
        <taxon>Mycobacteriales</taxon>
        <taxon>Mycobacteriaceae</taxon>
        <taxon>Mycolicibacterium</taxon>
    </lineage>
</organism>
<evidence type="ECO:0000256" key="5">
    <source>
        <dbReference type="ARBA" id="ARBA00023717"/>
    </source>
</evidence>
<dbReference type="PANTHER" id="PTHR43802">
    <property type="entry name" value="ENOYL-COA HYDRATASE"/>
    <property type="match status" value="1"/>
</dbReference>